<protein>
    <recommendedName>
        <fullName evidence="2">Biogenesis of lysosome-related organelles complex 1 subunit 1</fullName>
    </recommendedName>
</protein>
<dbReference type="EMBL" id="MSFK01000011">
    <property type="protein sequence ID" value="PWY89515.1"/>
    <property type="molecule type" value="Genomic_DNA"/>
</dbReference>
<dbReference type="OrthoDB" id="20018at2759"/>
<evidence type="ECO:0000313" key="4">
    <source>
        <dbReference type="EMBL" id="PWY89515.1"/>
    </source>
</evidence>
<dbReference type="GO" id="GO:0031083">
    <property type="term" value="C:BLOC-1 complex"/>
    <property type="evidence" value="ECO:0007669"/>
    <property type="project" value="InterPro"/>
</dbReference>
<dbReference type="RefSeq" id="XP_025468426.1">
    <property type="nucleotide sequence ID" value="XM_025609124.1"/>
</dbReference>
<dbReference type="STRING" id="1450535.A0A317WTU7"/>
<comment type="caution">
    <text evidence="4">The sequence shown here is derived from an EMBL/GenBank/DDBJ whole genome shotgun (WGS) entry which is preliminary data.</text>
</comment>
<dbReference type="GO" id="GO:0016197">
    <property type="term" value="P:endosomal transport"/>
    <property type="evidence" value="ECO:0007669"/>
    <property type="project" value="TreeGrafter"/>
</dbReference>
<accession>A0A317WTU7</accession>
<feature type="compositionally biased region" description="Basic and acidic residues" evidence="3">
    <location>
        <begin position="121"/>
        <end position="130"/>
    </location>
</feature>
<dbReference type="GeneID" id="37111267"/>
<dbReference type="InterPro" id="IPR009395">
    <property type="entry name" value="BLOC1S1"/>
</dbReference>
<proteinExistence type="inferred from homology"/>
<dbReference type="PANTHER" id="PTHR13073">
    <property type="entry name" value="BLOC-1 COMPLEX SUBUNIT 1"/>
    <property type="match status" value="1"/>
</dbReference>
<evidence type="ECO:0000256" key="1">
    <source>
        <dbReference type="ARBA" id="ARBA00007133"/>
    </source>
</evidence>
<name>A0A317WTU7_9EURO</name>
<dbReference type="AlphaFoldDB" id="A0A317WTU7"/>
<evidence type="ECO:0000313" key="5">
    <source>
        <dbReference type="Proteomes" id="UP000246702"/>
    </source>
</evidence>
<reference evidence="4 5" key="1">
    <citation type="submission" date="2016-12" db="EMBL/GenBank/DDBJ databases">
        <title>The genomes of Aspergillus section Nigri reveals drivers in fungal speciation.</title>
        <authorList>
            <consortium name="DOE Joint Genome Institute"/>
            <person name="Vesth T.C."/>
            <person name="Nybo J."/>
            <person name="Theobald S."/>
            <person name="Brandl J."/>
            <person name="Frisvad J.C."/>
            <person name="Nielsen K.F."/>
            <person name="Lyhne E.K."/>
            <person name="Kogle M.E."/>
            <person name="Kuo A."/>
            <person name="Riley R."/>
            <person name="Clum A."/>
            <person name="Nolan M."/>
            <person name="Lipzen A."/>
            <person name="Salamov A."/>
            <person name="Henrissat B."/>
            <person name="Wiebenga A."/>
            <person name="De Vries R.P."/>
            <person name="Grigoriev I.V."/>
            <person name="Mortensen U.H."/>
            <person name="Andersen M.R."/>
            <person name="Baker S.E."/>
        </authorList>
    </citation>
    <scope>NUCLEOTIDE SEQUENCE [LARGE SCALE GENOMIC DNA]</scope>
    <source>
        <strain evidence="4 5">CBS 115572</strain>
    </source>
</reference>
<feature type="non-terminal residue" evidence="4">
    <location>
        <position position="1"/>
    </location>
</feature>
<evidence type="ECO:0000256" key="3">
    <source>
        <dbReference type="SAM" id="MobiDB-lite"/>
    </source>
</evidence>
<keyword evidence="5" id="KW-1185">Reference proteome</keyword>
<sequence>TPQPNTNDPDPTPQTIEAISAFTATLHNTATSYTTPLVDRAHTLTTNATNLERQQLDVEKSTAALAKQNDALARVAEEARLGLKEIGDVQNWAEVIERELLVLEDVVGGWRGWFWGEGEVGKGKGKDDGVRNGGEGQGESESQGGAEGGKGSGWLKWW</sequence>
<dbReference type="Proteomes" id="UP000246702">
    <property type="component" value="Unassembled WGS sequence"/>
</dbReference>
<dbReference type="Pfam" id="PF06320">
    <property type="entry name" value="GCN5L1"/>
    <property type="match status" value="1"/>
</dbReference>
<gene>
    <name evidence="4" type="ORF">BO94DRAFT_490515</name>
</gene>
<comment type="similarity">
    <text evidence="1">Belongs to the BLOC1S1 family.</text>
</comment>
<evidence type="ECO:0000256" key="2">
    <source>
        <dbReference type="ARBA" id="ARBA00019577"/>
    </source>
</evidence>
<dbReference type="PANTHER" id="PTHR13073:SF0">
    <property type="entry name" value="BIOGENESIS OF LYSOSOME-RELATED ORGANELLES COMPLEX 1 SUBUNIT 1"/>
    <property type="match status" value="1"/>
</dbReference>
<feature type="region of interest" description="Disordered" evidence="3">
    <location>
        <begin position="121"/>
        <end position="158"/>
    </location>
</feature>
<organism evidence="4 5">
    <name type="scientific">Aspergillus sclerotioniger CBS 115572</name>
    <dbReference type="NCBI Taxonomy" id="1450535"/>
    <lineage>
        <taxon>Eukaryota</taxon>
        <taxon>Fungi</taxon>
        <taxon>Dikarya</taxon>
        <taxon>Ascomycota</taxon>
        <taxon>Pezizomycotina</taxon>
        <taxon>Eurotiomycetes</taxon>
        <taxon>Eurotiomycetidae</taxon>
        <taxon>Eurotiales</taxon>
        <taxon>Aspergillaceae</taxon>
        <taxon>Aspergillus</taxon>
        <taxon>Aspergillus subgen. Circumdati</taxon>
    </lineage>
</organism>